<dbReference type="Proteomes" id="UP000822688">
    <property type="component" value="Chromosome 3"/>
</dbReference>
<dbReference type="Gene3D" id="3.30.730.10">
    <property type="entry name" value="AP2/ERF domain"/>
    <property type="match status" value="1"/>
</dbReference>
<proteinExistence type="predicted"/>
<evidence type="ECO:0000256" key="3">
    <source>
        <dbReference type="ARBA" id="ARBA00023125"/>
    </source>
</evidence>
<dbReference type="InterPro" id="IPR001471">
    <property type="entry name" value="AP2/ERF_dom"/>
</dbReference>
<dbReference type="Pfam" id="PF00847">
    <property type="entry name" value="AP2"/>
    <property type="match status" value="1"/>
</dbReference>
<dbReference type="InterPro" id="IPR016177">
    <property type="entry name" value="DNA-bd_dom_sf"/>
</dbReference>
<evidence type="ECO:0000256" key="6">
    <source>
        <dbReference type="SAM" id="MobiDB-lite"/>
    </source>
</evidence>
<dbReference type="CDD" id="cd00018">
    <property type="entry name" value="AP2"/>
    <property type="match status" value="1"/>
</dbReference>
<dbReference type="InterPro" id="IPR036955">
    <property type="entry name" value="AP2/ERF_dom_sf"/>
</dbReference>
<protein>
    <recommendedName>
        <fullName evidence="7">AP2/ERF domain-containing protein</fullName>
    </recommendedName>
</protein>
<evidence type="ECO:0000256" key="5">
    <source>
        <dbReference type="ARBA" id="ARBA00023242"/>
    </source>
</evidence>
<evidence type="ECO:0000256" key="2">
    <source>
        <dbReference type="ARBA" id="ARBA00023015"/>
    </source>
</evidence>
<sequence length="524" mass="56676">MGSREVEKNKEEKAVVKRVKKPQEGRYRGVRKRPWGRYAAEIRDPNTRERRWLGTFDTAEQAALAYDTAARSMRGLKARTNFVYPAHQTCILSAALAASRSASKVMESTTTSGSPVDKPGRMKFDWFTALSRTQPQRVLIDYNDVGTVAHRSGVDACHDYTEVLESVERLASAISDPPRVKSTNKLPQTASSMNGNTPSLRCDNASSLVSNRTSCADEVTVANSTLSTANLQTTCSVSGASCETVAWNDIVTVAKGKVTHSGESTLTDNVDDSLTTSCRETITRRSFQGGAGSIAEVVSQYVEPSCVRVIHNHSSHCLLSTQVPYSEVESSLSADTASSPNSAAGVLSLSSEVNSIRELAAPMAAEVAQIDPRLNPDNIECVLPLSMRSPLDSENVDHCMSENGEFSNTTGVVNSSEQDPAETWSNLCELPASWDFTCFPSGSELIHDVKPVFGAPDSFELALIPSCPDGYDGCFTDSEGWQAGIHTNFSFNDDMVVEGYPATFVPVQSSSYNQIHGTSSRIFA</sequence>
<evidence type="ECO:0000256" key="1">
    <source>
        <dbReference type="ARBA" id="ARBA00004123"/>
    </source>
</evidence>
<evidence type="ECO:0000313" key="9">
    <source>
        <dbReference type="Proteomes" id="UP000822688"/>
    </source>
</evidence>
<dbReference type="EMBL" id="CM026423">
    <property type="protein sequence ID" value="KAG0583359.1"/>
    <property type="molecule type" value="Genomic_DNA"/>
</dbReference>
<feature type="domain" description="AP2/ERF" evidence="7">
    <location>
        <begin position="26"/>
        <end position="83"/>
    </location>
</feature>
<feature type="region of interest" description="Disordered" evidence="6">
    <location>
        <begin position="1"/>
        <end position="20"/>
    </location>
</feature>
<dbReference type="PRINTS" id="PR00367">
    <property type="entry name" value="ETHRSPELEMNT"/>
</dbReference>
<organism evidence="8 9">
    <name type="scientific">Ceratodon purpureus</name>
    <name type="common">Fire moss</name>
    <name type="synonym">Dicranum purpureum</name>
    <dbReference type="NCBI Taxonomy" id="3225"/>
    <lineage>
        <taxon>Eukaryota</taxon>
        <taxon>Viridiplantae</taxon>
        <taxon>Streptophyta</taxon>
        <taxon>Embryophyta</taxon>
        <taxon>Bryophyta</taxon>
        <taxon>Bryophytina</taxon>
        <taxon>Bryopsida</taxon>
        <taxon>Dicranidae</taxon>
        <taxon>Pseudoditrichales</taxon>
        <taxon>Ditrichaceae</taxon>
        <taxon>Ceratodon</taxon>
    </lineage>
</organism>
<keyword evidence="2" id="KW-0805">Transcription regulation</keyword>
<keyword evidence="9" id="KW-1185">Reference proteome</keyword>
<evidence type="ECO:0000313" key="8">
    <source>
        <dbReference type="EMBL" id="KAG0583359.1"/>
    </source>
</evidence>
<evidence type="ECO:0000259" key="7">
    <source>
        <dbReference type="PROSITE" id="PS51032"/>
    </source>
</evidence>
<name>A0A8T0IK74_CERPU</name>
<dbReference type="GO" id="GO:0003677">
    <property type="term" value="F:DNA binding"/>
    <property type="evidence" value="ECO:0007669"/>
    <property type="project" value="UniProtKB-KW"/>
</dbReference>
<dbReference type="PROSITE" id="PS51032">
    <property type="entry name" value="AP2_ERF"/>
    <property type="match status" value="1"/>
</dbReference>
<dbReference type="GO" id="GO:0005634">
    <property type="term" value="C:nucleus"/>
    <property type="evidence" value="ECO:0007669"/>
    <property type="project" value="UniProtKB-SubCell"/>
</dbReference>
<accession>A0A8T0IK74</accession>
<keyword evidence="3" id="KW-0238">DNA-binding</keyword>
<comment type="caution">
    <text evidence="8">The sequence shown here is derived from an EMBL/GenBank/DDBJ whole genome shotgun (WGS) entry which is preliminary data.</text>
</comment>
<reference evidence="8" key="1">
    <citation type="submission" date="2020-06" db="EMBL/GenBank/DDBJ databases">
        <title>WGS assembly of Ceratodon purpureus strain R40.</title>
        <authorList>
            <person name="Carey S.B."/>
            <person name="Jenkins J."/>
            <person name="Shu S."/>
            <person name="Lovell J.T."/>
            <person name="Sreedasyam A."/>
            <person name="Maumus F."/>
            <person name="Tiley G.P."/>
            <person name="Fernandez-Pozo N."/>
            <person name="Barry K."/>
            <person name="Chen C."/>
            <person name="Wang M."/>
            <person name="Lipzen A."/>
            <person name="Daum C."/>
            <person name="Saski C.A."/>
            <person name="Payton A.C."/>
            <person name="Mcbreen J.C."/>
            <person name="Conrad R.E."/>
            <person name="Kollar L.M."/>
            <person name="Olsson S."/>
            <person name="Huttunen S."/>
            <person name="Landis J.B."/>
            <person name="Wickett N.J."/>
            <person name="Johnson M.G."/>
            <person name="Rensing S.A."/>
            <person name="Grimwood J."/>
            <person name="Schmutz J."/>
            <person name="Mcdaniel S.F."/>
        </authorList>
    </citation>
    <scope>NUCLEOTIDE SEQUENCE</scope>
    <source>
        <strain evidence="8">R40</strain>
    </source>
</reference>
<evidence type="ECO:0000256" key="4">
    <source>
        <dbReference type="ARBA" id="ARBA00023163"/>
    </source>
</evidence>
<gene>
    <name evidence="8" type="ORF">KC19_3G130200</name>
</gene>
<feature type="compositionally biased region" description="Polar residues" evidence="6">
    <location>
        <begin position="181"/>
        <end position="199"/>
    </location>
</feature>
<dbReference type="FunFam" id="3.30.730.10:FF:000001">
    <property type="entry name" value="Ethylene-responsive transcription factor 2"/>
    <property type="match status" value="1"/>
</dbReference>
<comment type="subcellular location">
    <subcellularLocation>
        <location evidence="1">Nucleus</location>
    </subcellularLocation>
</comment>
<dbReference type="PANTHER" id="PTHR31677">
    <property type="entry name" value="AP2 DOMAIN CLASS TRANSCRIPTION FACTOR"/>
    <property type="match status" value="1"/>
</dbReference>
<dbReference type="PANTHER" id="PTHR31677:SF259">
    <property type="entry name" value="AP2_ERF DOMAIN-CONTAINING PROTEIN"/>
    <property type="match status" value="1"/>
</dbReference>
<keyword evidence="5" id="KW-0539">Nucleus</keyword>
<dbReference type="SUPFAM" id="SSF54171">
    <property type="entry name" value="DNA-binding domain"/>
    <property type="match status" value="1"/>
</dbReference>
<dbReference type="GO" id="GO:0003700">
    <property type="term" value="F:DNA-binding transcription factor activity"/>
    <property type="evidence" value="ECO:0007669"/>
    <property type="project" value="InterPro"/>
</dbReference>
<dbReference type="SMART" id="SM00380">
    <property type="entry name" value="AP2"/>
    <property type="match status" value="1"/>
</dbReference>
<keyword evidence="4" id="KW-0804">Transcription</keyword>
<feature type="region of interest" description="Disordered" evidence="6">
    <location>
        <begin position="178"/>
        <end position="199"/>
    </location>
</feature>
<dbReference type="AlphaFoldDB" id="A0A8T0IK74"/>